<reference evidence="1" key="2">
    <citation type="submission" date="2020-11" db="EMBL/GenBank/DDBJ databases">
        <authorList>
            <person name="McCartney M.A."/>
            <person name="Auch B."/>
            <person name="Kono T."/>
            <person name="Mallez S."/>
            <person name="Becker A."/>
            <person name="Gohl D.M."/>
            <person name="Silverstein K.A.T."/>
            <person name="Koren S."/>
            <person name="Bechman K.B."/>
            <person name="Herman A."/>
            <person name="Abrahante J.E."/>
            <person name="Garbe J."/>
        </authorList>
    </citation>
    <scope>NUCLEOTIDE SEQUENCE</scope>
    <source>
        <strain evidence="1">Duluth1</strain>
        <tissue evidence="1">Whole animal</tissue>
    </source>
</reference>
<gene>
    <name evidence="1" type="ORF">DPMN_028061</name>
</gene>
<reference evidence="1" key="1">
    <citation type="journal article" date="2019" name="bioRxiv">
        <title>The Genome of the Zebra Mussel, Dreissena polymorpha: A Resource for Invasive Species Research.</title>
        <authorList>
            <person name="McCartney M.A."/>
            <person name="Auch B."/>
            <person name="Kono T."/>
            <person name="Mallez S."/>
            <person name="Zhang Y."/>
            <person name="Obille A."/>
            <person name="Becker A."/>
            <person name="Abrahante J.E."/>
            <person name="Garbe J."/>
            <person name="Badalamenti J.P."/>
            <person name="Herman A."/>
            <person name="Mangelson H."/>
            <person name="Liachko I."/>
            <person name="Sullivan S."/>
            <person name="Sone E.D."/>
            <person name="Koren S."/>
            <person name="Silverstein K.A.T."/>
            <person name="Beckman K.B."/>
            <person name="Gohl D.M."/>
        </authorList>
    </citation>
    <scope>NUCLEOTIDE SEQUENCE</scope>
    <source>
        <strain evidence="1">Duluth1</strain>
        <tissue evidence="1">Whole animal</tissue>
    </source>
</reference>
<dbReference type="AlphaFoldDB" id="A0A9D4LWI3"/>
<keyword evidence="2" id="KW-1185">Reference proteome</keyword>
<evidence type="ECO:0000313" key="1">
    <source>
        <dbReference type="EMBL" id="KAH3865023.1"/>
    </source>
</evidence>
<dbReference type="EMBL" id="JAIWYP010000002">
    <property type="protein sequence ID" value="KAH3865023.1"/>
    <property type="molecule type" value="Genomic_DNA"/>
</dbReference>
<organism evidence="1 2">
    <name type="scientific">Dreissena polymorpha</name>
    <name type="common">Zebra mussel</name>
    <name type="synonym">Mytilus polymorpha</name>
    <dbReference type="NCBI Taxonomy" id="45954"/>
    <lineage>
        <taxon>Eukaryota</taxon>
        <taxon>Metazoa</taxon>
        <taxon>Spiralia</taxon>
        <taxon>Lophotrochozoa</taxon>
        <taxon>Mollusca</taxon>
        <taxon>Bivalvia</taxon>
        <taxon>Autobranchia</taxon>
        <taxon>Heteroconchia</taxon>
        <taxon>Euheterodonta</taxon>
        <taxon>Imparidentia</taxon>
        <taxon>Neoheterodontei</taxon>
        <taxon>Myida</taxon>
        <taxon>Dreissenoidea</taxon>
        <taxon>Dreissenidae</taxon>
        <taxon>Dreissena</taxon>
    </lineage>
</organism>
<dbReference type="Proteomes" id="UP000828390">
    <property type="component" value="Unassembled WGS sequence"/>
</dbReference>
<comment type="caution">
    <text evidence="1">The sequence shown here is derived from an EMBL/GenBank/DDBJ whole genome shotgun (WGS) entry which is preliminary data.</text>
</comment>
<accession>A0A9D4LWI3</accession>
<sequence length="100" mass="11328">MPVEVERQISEVIEPLAKKPCIDDSMARPVLRFAKLTAKAFTPTRGSKLAAGYDLYRHETLSLIRETNYMNYHSLGSDCHSTICIQKNLKGTCQSLEKLR</sequence>
<proteinExistence type="predicted"/>
<protein>
    <submittedName>
        <fullName evidence="1">Uncharacterized protein</fullName>
    </submittedName>
</protein>
<evidence type="ECO:0000313" key="2">
    <source>
        <dbReference type="Proteomes" id="UP000828390"/>
    </source>
</evidence>
<name>A0A9D4LWI3_DREPO</name>